<protein>
    <recommendedName>
        <fullName evidence="3">Iron-only hydrogenase system regulator</fullName>
    </recommendedName>
</protein>
<evidence type="ECO:0000313" key="2">
    <source>
        <dbReference type="Proteomes" id="UP000746471"/>
    </source>
</evidence>
<dbReference type="Proteomes" id="UP000746471">
    <property type="component" value="Unassembled WGS sequence"/>
</dbReference>
<name>A0ABS5PRA1_9FIRM</name>
<accession>A0ABS5PRA1</accession>
<proteinExistence type="predicted"/>
<gene>
    <name evidence="1" type="ORF">KHM83_13440</name>
</gene>
<evidence type="ECO:0008006" key="3">
    <source>
        <dbReference type="Google" id="ProtNLM"/>
    </source>
</evidence>
<keyword evidence="2" id="KW-1185">Reference proteome</keyword>
<organism evidence="1 2">
    <name type="scientific">Fusibacter paucivorans</name>
    <dbReference type="NCBI Taxonomy" id="76009"/>
    <lineage>
        <taxon>Bacteria</taxon>
        <taxon>Bacillati</taxon>
        <taxon>Bacillota</taxon>
        <taxon>Clostridia</taxon>
        <taxon>Eubacteriales</taxon>
        <taxon>Eubacteriales Family XII. Incertae Sedis</taxon>
        <taxon>Fusibacter</taxon>
    </lineage>
</organism>
<dbReference type="SUPFAM" id="SSF55021">
    <property type="entry name" value="ACT-like"/>
    <property type="match status" value="1"/>
</dbReference>
<dbReference type="InterPro" id="IPR045865">
    <property type="entry name" value="ACT-like_dom_sf"/>
</dbReference>
<dbReference type="EMBL" id="JAHBCL010000023">
    <property type="protein sequence ID" value="MBS7527684.1"/>
    <property type="molecule type" value="Genomic_DNA"/>
</dbReference>
<reference evidence="1 2" key="1">
    <citation type="submission" date="2021-05" db="EMBL/GenBank/DDBJ databases">
        <title>Fusibacter ferrireducens sp. nov., an anaerobic, sulfur- and Fe-reducing bacterium isolated from the mangrove sediment.</title>
        <authorList>
            <person name="Qiu D."/>
        </authorList>
    </citation>
    <scope>NUCLEOTIDE SEQUENCE [LARGE SCALE GENOMIC DNA]</scope>
    <source>
        <strain evidence="1 2">DSM 12116</strain>
    </source>
</reference>
<sequence length="85" mass="9567">MSRIILGIKVDSRRDDATSVQALLTEYGCFIKTRLGLHNASDERTMCSEDGLILLEFILNADQEALELEQKLEALGSVHVRKMVF</sequence>
<comment type="caution">
    <text evidence="1">The sequence shown here is derived from an EMBL/GenBank/DDBJ whole genome shotgun (WGS) entry which is preliminary data.</text>
</comment>
<dbReference type="Gene3D" id="3.30.70.1150">
    <property type="entry name" value="ACT-like. Chain A, domain 2"/>
    <property type="match status" value="1"/>
</dbReference>
<dbReference type="InterPro" id="IPR027271">
    <property type="entry name" value="Acetolactate_synth/TF_NikR_C"/>
</dbReference>
<evidence type="ECO:0000313" key="1">
    <source>
        <dbReference type="EMBL" id="MBS7527684.1"/>
    </source>
</evidence>
<dbReference type="RefSeq" id="WP_213237543.1">
    <property type="nucleotide sequence ID" value="NZ_JAHBCL010000023.1"/>
</dbReference>